<sequence length="593" mass="67318">MGFVNGDSLNSVNEKTEQTLQAQVDYSWAAPLLERPIDADRKVRVICVGAGFSGIGSAIHIREHIRDIDFQVYEAADDIGGVWHHNRYAGVACDIPSHSYQFSFCQNTQWSKFYAPGEEIHNYLKKVVGHYNLQRFIKLRHRVVGATWSQEKGKWAVAVQNLETGKETVDEADFILYATGLLSKPKWPSITGRETYQGLLHHSANWDAAKEEKQDGFSWKDKRVAVIGAGSSGIQIMPEMQKKAKHVTNFMRSKTWVSSTFAADFMEKFDCPKGASNHKFTAEEKKRFMDENYYQQVRHELERGLNSAHKLTEQNQPIQLEARKIIEQAMKEKLEAKPEIAKSLIPDFPVACKRLTPGPGYLECLLADNVDFCSQEVACFTAKGLMTADGCEHEFDAIICATGFDVSAVPAFPIHGLDGVNLQDLWAKEPKQYLGVCIPQVPNFFTVLGAQSGVGTGSLLVLMEQEIAYASKCIQKCIREGYKSIVVKWSAVDSFLKYTDNYFDRTVFNGNCRSWYKNGATGKAKIRTLWPGSCLHAYTALRHPRWEDFDYERLDEYDHPMAWLGNGDVRPDLDRAFYFEELWAMHEDHPMFH</sequence>
<evidence type="ECO:0000313" key="6">
    <source>
        <dbReference type="Proteomes" id="UP001230504"/>
    </source>
</evidence>
<dbReference type="Gene3D" id="3.50.50.60">
    <property type="entry name" value="FAD/NAD(P)-binding domain"/>
    <property type="match status" value="3"/>
</dbReference>
<comment type="caution">
    <text evidence="5">The sequence shown here is derived from an EMBL/GenBank/DDBJ whole genome shotgun (WGS) entry which is preliminary data.</text>
</comment>
<evidence type="ECO:0000256" key="2">
    <source>
        <dbReference type="ARBA" id="ARBA00022630"/>
    </source>
</evidence>
<evidence type="ECO:0000256" key="4">
    <source>
        <dbReference type="ARBA" id="ARBA00023002"/>
    </source>
</evidence>
<dbReference type="SUPFAM" id="SSF51905">
    <property type="entry name" value="FAD/NAD(P)-binding domain"/>
    <property type="match status" value="2"/>
</dbReference>
<dbReference type="GeneID" id="85443610"/>
<dbReference type="InterPro" id="IPR051209">
    <property type="entry name" value="FAD-bind_Monooxygenase_sf"/>
</dbReference>
<dbReference type="AlphaFoldDB" id="A0AAD8PK27"/>
<dbReference type="EMBL" id="JAHLJV010000154">
    <property type="protein sequence ID" value="KAK1566188.1"/>
    <property type="molecule type" value="Genomic_DNA"/>
</dbReference>
<evidence type="ECO:0000313" key="5">
    <source>
        <dbReference type="EMBL" id="KAK1566188.1"/>
    </source>
</evidence>
<organism evidence="5 6">
    <name type="scientific">Colletotrichum navitas</name>
    <dbReference type="NCBI Taxonomy" id="681940"/>
    <lineage>
        <taxon>Eukaryota</taxon>
        <taxon>Fungi</taxon>
        <taxon>Dikarya</taxon>
        <taxon>Ascomycota</taxon>
        <taxon>Pezizomycotina</taxon>
        <taxon>Sordariomycetes</taxon>
        <taxon>Hypocreomycetidae</taxon>
        <taxon>Glomerellales</taxon>
        <taxon>Glomerellaceae</taxon>
        <taxon>Colletotrichum</taxon>
        <taxon>Colletotrichum graminicola species complex</taxon>
    </lineage>
</organism>
<dbReference type="PANTHER" id="PTHR42877:SF7">
    <property type="entry name" value="FLAVIN-BINDING MONOOXYGENASE-RELATED"/>
    <property type="match status" value="1"/>
</dbReference>
<dbReference type="GO" id="GO:0050661">
    <property type="term" value="F:NADP binding"/>
    <property type="evidence" value="ECO:0007669"/>
    <property type="project" value="InterPro"/>
</dbReference>
<evidence type="ECO:0000256" key="3">
    <source>
        <dbReference type="ARBA" id="ARBA00022827"/>
    </source>
</evidence>
<gene>
    <name evidence="5" type="ORF">LY79DRAFT_572519</name>
</gene>
<dbReference type="PANTHER" id="PTHR42877">
    <property type="entry name" value="L-ORNITHINE N(5)-MONOOXYGENASE-RELATED"/>
    <property type="match status" value="1"/>
</dbReference>
<evidence type="ECO:0000256" key="1">
    <source>
        <dbReference type="ARBA" id="ARBA00010139"/>
    </source>
</evidence>
<dbReference type="Pfam" id="PF00743">
    <property type="entry name" value="FMO-like"/>
    <property type="match status" value="1"/>
</dbReference>
<keyword evidence="4" id="KW-0560">Oxidoreductase</keyword>
<dbReference type="InterPro" id="IPR020946">
    <property type="entry name" value="Flavin_mOase-like"/>
</dbReference>
<dbReference type="GO" id="GO:0050660">
    <property type="term" value="F:flavin adenine dinucleotide binding"/>
    <property type="evidence" value="ECO:0007669"/>
    <property type="project" value="InterPro"/>
</dbReference>
<dbReference type="Proteomes" id="UP001230504">
    <property type="component" value="Unassembled WGS sequence"/>
</dbReference>
<keyword evidence="2" id="KW-0285">Flavoprotein</keyword>
<reference evidence="5" key="1">
    <citation type="submission" date="2021-06" db="EMBL/GenBank/DDBJ databases">
        <title>Comparative genomics, transcriptomics and evolutionary studies reveal genomic signatures of adaptation to plant cell wall in hemibiotrophic fungi.</title>
        <authorList>
            <consortium name="DOE Joint Genome Institute"/>
            <person name="Baroncelli R."/>
            <person name="Diaz J.F."/>
            <person name="Benocci T."/>
            <person name="Peng M."/>
            <person name="Battaglia E."/>
            <person name="Haridas S."/>
            <person name="Andreopoulos W."/>
            <person name="Labutti K."/>
            <person name="Pangilinan J."/>
            <person name="Floch G.L."/>
            <person name="Makela M.R."/>
            <person name="Henrissat B."/>
            <person name="Grigoriev I.V."/>
            <person name="Crouch J.A."/>
            <person name="De Vries R.P."/>
            <person name="Sukno S.A."/>
            <person name="Thon M.R."/>
        </authorList>
    </citation>
    <scope>NUCLEOTIDE SEQUENCE</scope>
    <source>
        <strain evidence="5">CBS 125086</strain>
    </source>
</reference>
<keyword evidence="3" id="KW-0274">FAD</keyword>
<dbReference type="RefSeq" id="XP_060407390.1">
    <property type="nucleotide sequence ID" value="XM_060559370.1"/>
</dbReference>
<dbReference type="InterPro" id="IPR036188">
    <property type="entry name" value="FAD/NAD-bd_sf"/>
</dbReference>
<protein>
    <submittedName>
        <fullName evidence="5">Uncharacterized protein</fullName>
    </submittedName>
</protein>
<name>A0AAD8PK27_9PEZI</name>
<keyword evidence="6" id="KW-1185">Reference proteome</keyword>
<accession>A0AAD8PK27</accession>
<proteinExistence type="inferred from homology"/>
<dbReference type="GO" id="GO:0004499">
    <property type="term" value="F:N,N-dimethylaniline monooxygenase activity"/>
    <property type="evidence" value="ECO:0007669"/>
    <property type="project" value="InterPro"/>
</dbReference>
<comment type="similarity">
    <text evidence="1">Belongs to the FAD-binding monooxygenase family.</text>
</comment>